<dbReference type="InterPro" id="IPR029044">
    <property type="entry name" value="Nucleotide-diphossugar_trans"/>
</dbReference>
<evidence type="ECO:0000313" key="2">
    <source>
        <dbReference type="Proteomes" id="UP000799437"/>
    </source>
</evidence>
<dbReference type="Gene3D" id="3.90.550.10">
    <property type="entry name" value="Spore Coat Polysaccharide Biosynthesis Protein SpsA, Chain A"/>
    <property type="match status" value="1"/>
</dbReference>
<dbReference type="PANTHER" id="PTHR11183">
    <property type="entry name" value="GLYCOGENIN SUBFAMILY MEMBER"/>
    <property type="match status" value="1"/>
</dbReference>
<reference evidence="1" key="1">
    <citation type="journal article" date="2020" name="Stud. Mycol.">
        <title>101 Dothideomycetes genomes: a test case for predicting lifestyles and emergence of pathogens.</title>
        <authorList>
            <person name="Haridas S."/>
            <person name="Albert R."/>
            <person name="Binder M."/>
            <person name="Bloem J."/>
            <person name="Labutti K."/>
            <person name="Salamov A."/>
            <person name="Andreopoulos B."/>
            <person name="Baker S."/>
            <person name="Barry K."/>
            <person name="Bills G."/>
            <person name="Bluhm B."/>
            <person name="Cannon C."/>
            <person name="Castanera R."/>
            <person name="Culley D."/>
            <person name="Daum C."/>
            <person name="Ezra D."/>
            <person name="Gonzalez J."/>
            <person name="Henrissat B."/>
            <person name="Kuo A."/>
            <person name="Liang C."/>
            <person name="Lipzen A."/>
            <person name="Lutzoni F."/>
            <person name="Magnuson J."/>
            <person name="Mondo S."/>
            <person name="Nolan M."/>
            <person name="Ohm R."/>
            <person name="Pangilinan J."/>
            <person name="Park H.-J."/>
            <person name="Ramirez L."/>
            <person name="Alfaro M."/>
            <person name="Sun H."/>
            <person name="Tritt A."/>
            <person name="Yoshinaga Y."/>
            <person name="Zwiers L.-H."/>
            <person name="Turgeon B."/>
            <person name="Goodwin S."/>
            <person name="Spatafora J."/>
            <person name="Crous P."/>
            <person name="Grigoriev I."/>
        </authorList>
    </citation>
    <scope>NUCLEOTIDE SEQUENCE</scope>
    <source>
        <strain evidence="1">CBS 121739</strain>
    </source>
</reference>
<dbReference type="AlphaFoldDB" id="A0A6A6W4V3"/>
<dbReference type="Proteomes" id="UP000799437">
    <property type="component" value="Unassembled WGS sequence"/>
</dbReference>
<dbReference type="InterPro" id="IPR050587">
    <property type="entry name" value="GNT1/Glycosyltrans_8"/>
</dbReference>
<keyword evidence="1" id="KW-0808">Transferase</keyword>
<dbReference type="RefSeq" id="XP_033599437.1">
    <property type="nucleotide sequence ID" value="XM_033746122.1"/>
</dbReference>
<dbReference type="SUPFAM" id="SSF53448">
    <property type="entry name" value="Nucleotide-diphospho-sugar transferases"/>
    <property type="match status" value="1"/>
</dbReference>
<dbReference type="GeneID" id="54487176"/>
<keyword evidence="2" id="KW-1185">Reference proteome</keyword>
<dbReference type="EMBL" id="ML996574">
    <property type="protein sequence ID" value="KAF2756986.1"/>
    <property type="molecule type" value="Genomic_DNA"/>
</dbReference>
<gene>
    <name evidence="1" type="ORF">EJ05DRAFT_493470</name>
</gene>
<evidence type="ECO:0000313" key="1">
    <source>
        <dbReference type="EMBL" id="KAF2756986.1"/>
    </source>
</evidence>
<name>A0A6A6W4V3_9PEZI</name>
<dbReference type="OrthoDB" id="2014201at2759"/>
<dbReference type="GO" id="GO:0016740">
    <property type="term" value="F:transferase activity"/>
    <property type="evidence" value="ECO:0007669"/>
    <property type="project" value="UniProtKB-KW"/>
</dbReference>
<organism evidence="1 2">
    <name type="scientific">Pseudovirgaria hyperparasitica</name>
    <dbReference type="NCBI Taxonomy" id="470096"/>
    <lineage>
        <taxon>Eukaryota</taxon>
        <taxon>Fungi</taxon>
        <taxon>Dikarya</taxon>
        <taxon>Ascomycota</taxon>
        <taxon>Pezizomycotina</taxon>
        <taxon>Dothideomycetes</taxon>
        <taxon>Dothideomycetes incertae sedis</taxon>
        <taxon>Acrospermales</taxon>
        <taxon>Acrospermaceae</taxon>
        <taxon>Pseudovirgaria</taxon>
    </lineage>
</organism>
<protein>
    <submittedName>
        <fullName evidence="1">Nucleotide-diphospho-sugar transferase</fullName>
    </submittedName>
</protein>
<proteinExistence type="predicted"/>
<sequence>MISIDRRRSAIVAIFLVITFCILSWTRSSAFRSAPPLDPNYGKLSAIDQDSKFAILLHDNDTKRRNSSIPFIVLVSARVDQEKRARLEKDGAQVVEVEDVPTAWWVRTYVTRWADQFTKLRVLEWTQYDRILFVDADTLLTRPLDGIFQEPEAHQPVDTLHTPSRKPKADEAQLPAQYLFGARSDNAFTGERAHPFPPLQTPNFSAGFWLVAPSKELYAYLMSVMQHYHRFDPETMEQSLLNYAFRREGPMPWRELDYKWSATWPNQKDVQGEVKSLHEKFWTAGPKELRQMWKVKHNEMETWWRRWDKK</sequence>
<accession>A0A6A6W4V3</accession>